<evidence type="ECO:0000313" key="2">
    <source>
        <dbReference type="EMBL" id="PIB25674.1"/>
    </source>
</evidence>
<name>A0A2G5KAK9_9RHOB</name>
<sequence>MNNIFKLSSVCVAIFATACAQTGVDNSMITTDEPSMKLAKYSPSNTDVPNITRFSHPKGESETWKTAYAECARDAGITGNIDLIIREYGTYNTVDLSQNQDISDAEFTAAFWCMSKFAQTA</sequence>
<evidence type="ECO:0008006" key="4">
    <source>
        <dbReference type="Google" id="ProtNLM"/>
    </source>
</evidence>
<dbReference type="Proteomes" id="UP000231516">
    <property type="component" value="Unassembled WGS sequence"/>
</dbReference>
<feature type="signal peptide" evidence="1">
    <location>
        <begin position="1"/>
        <end position="22"/>
    </location>
</feature>
<organism evidence="2 3">
    <name type="scientific">Paramylibacter kogurei</name>
    <dbReference type="NCBI Taxonomy" id="1889778"/>
    <lineage>
        <taxon>Bacteria</taxon>
        <taxon>Pseudomonadati</taxon>
        <taxon>Pseudomonadota</taxon>
        <taxon>Alphaproteobacteria</taxon>
        <taxon>Rhodobacterales</taxon>
        <taxon>Paracoccaceae</taxon>
        <taxon>Paramylibacter</taxon>
    </lineage>
</organism>
<accession>A0A2G5KAK9</accession>
<gene>
    <name evidence="2" type="ORF">BFP76_00640</name>
</gene>
<dbReference type="AlphaFoldDB" id="A0A2G5KAK9"/>
<dbReference type="RefSeq" id="WP_099592059.1">
    <property type="nucleotide sequence ID" value="NZ_MDGM01000009.1"/>
</dbReference>
<evidence type="ECO:0000256" key="1">
    <source>
        <dbReference type="SAM" id="SignalP"/>
    </source>
</evidence>
<proteinExistence type="predicted"/>
<protein>
    <recommendedName>
        <fullName evidence="4">Lipoprotein</fullName>
    </recommendedName>
</protein>
<reference evidence="2 3" key="1">
    <citation type="submission" date="2016-08" db="EMBL/GenBank/DDBJ databases">
        <title>Draft genome of Amylibacter sp. strain 4G11.</title>
        <authorList>
            <person name="Wong S.-K."/>
            <person name="Hamasaki K."/>
            <person name="Yoshizawa S."/>
        </authorList>
    </citation>
    <scope>NUCLEOTIDE SEQUENCE [LARGE SCALE GENOMIC DNA]</scope>
    <source>
        <strain evidence="2 3">4G11</strain>
    </source>
</reference>
<evidence type="ECO:0000313" key="3">
    <source>
        <dbReference type="Proteomes" id="UP000231516"/>
    </source>
</evidence>
<keyword evidence="3" id="KW-1185">Reference proteome</keyword>
<dbReference type="EMBL" id="MDGM01000009">
    <property type="protein sequence ID" value="PIB25674.1"/>
    <property type="molecule type" value="Genomic_DNA"/>
</dbReference>
<keyword evidence="1" id="KW-0732">Signal</keyword>
<dbReference type="PROSITE" id="PS51257">
    <property type="entry name" value="PROKAR_LIPOPROTEIN"/>
    <property type="match status" value="1"/>
</dbReference>
<comment type="caution">
    <text evidence="2">The sequence shown here is derived from an EMBL/GenBank/DDBJ whole genome shotgun (WGS) entry which is preliminary data.</text>
</comment>
<feature type="chain" id="PRO_5013794562" description="Lipoprotein" evidence="1">
    <location>
        <begin position="23"/>
        <end position="121"/>
    </location>
</feature>